<dbReference type="InterPro" id="IPR045175">
    <property type="entry name" value="M28_fam"/>
</dbReference>
<dbReference type="InterPro" id="IPR003137">
    <property type="entry name" value="PA_domain"/>
</dbReference>
<comment type="subunit">
    <text evidence="4">Monomer.</text>
</comment>
<gene>
    <name evidence="18" type="ORF">FUG_LOCUS170320</name>
    <name evidence="17" type="ORF">MDCFG202_LOCUS335285</name>
</gene>
<evidence type="ECO:0000256" key="9">
    <source>
        <dbReference type="ARBA" id="ARBA00022729"/>
    </source>
</evidence>
<evidence type="ECO:0000259" key="16">
    <source>
        <dbReference type="Pfam" id="PF04389"/>
    </source>
</evidence>
<dbReference type="GO" id="GO:0006508">
    <property type="term" value="P:proteolysis"/>
    <property type="evidence" value="ECO:0007669"/>
    <property type="project" value="UniProtKB-KW"/>
</dbReference>
<keyword evidence="10 14" id="KW-0378">Hydrolase</keyword>
<keyword evidence="11 14" id="KW-0862">Zinc</keyword>
<evidence type="ECO:0000256" key="14">
    <source>
        <dbReference type="RuleBase" id="RU361240"/>
    </source>
</evidence>
<keyword evidence="5" id="KW-0031">Aminopeptidase</keyword>
<dbReference type="Gene3D" id="3.50.30.30">
    <property type="match status" value="1"/>
</dbReference>
<evidence type="ECO:0000256" key="12">
    <source>
        <dbReference type="ARBA" id="ARBA00023049"/>
    </source>
</evidence>
<dbReference type="InterPro" id="IPR007484">
    <property type="entry name" value="Peptidase_M28"/>
</dbReference>
<feature type="domain" description="Peptidase M28" evidence="16">
    <location>
        <begin position="228"/>
        <end position="443"/>
    </location>
</feature>
<dbReference type="InterPro" id="IPR046450">
    <property type="entry name" value="PA_dom_sf"/>
</dbReference>
<reference evidence="17" key="2">
    <citation type="submission" date="2021-03" db="EMBL/GenBank/DDBJ databases">
        <authorList>
            <person name="Alouane T."/>
            <person name="Langin T."/>
            <person name="Bonhomme L."/>
        </authorList>
    </citation>
    <scope>NUCLEOTIDE SEQUENCE</scope>
    <source>
        <strain evidence="17">MDC_Fg202</strain>
    </source>
</reference>
<reference evidence="18" key="1">
    <citation type="submission" date="2019-04" db="EMBL/GenBank/DDBJ databases">
        <authorList>
            <person name="Melise S."/>
            <person name="Noan J."/>
            <person name="Okalmin O."/>
        </authorList>
    </citation>
    <scope>NUCLEOTIDE SEQUENCE</scope>
    <source>
        <strain evidence="18">FN9</strain>
    </source>
</reference>
<evidence type="ECO:0000256" key="11">
    <source>
        <dbReference type="ARBA" id="ARBA00022833"/>
    </source>
</evidence>
<keyword evidence="9" id="KW-0732">Signal</keyword>
<dbReference type="Pfam" id="PF02225">
    <property type="entry name" value="PA"/>
    <property type="match status" value="1"/>
</dbReference>
<accession>A0A4E9DS52</accession>
<organism evidence="18">
    <name type="scientific">Gibberella zeae</name>
    <name type="common">Wheat head blight fungus</name>
    <name type="synonym">Fusarium graminearum</name>
    <dbReference type="NCBI Taxonomy" id="5518"/>
    <lineage>
        <taxon>Eukaryota</taxon>
        <taxon>Fungi</taxon>
        <taxon>Dikarya</taxon>
        <taxon>Ascomycota</taxon>
        <taxon>Pezizomycotina</taxon>
        <taxon>Sordariomycetes</taxon>
        <taxon>Hypocreomycetidae</taxon>
        <taxon>Hypocreales</taxon>
        <taxon>Nectriaceae</taxon>
        <taxon>Fusarium</taxon>
    </lineage>
</organism>
<evidence type="ECO:0000259" key="15">
    <source>
        <dbReference type="Pfam" id="PF02225"/>
    </source>
</evidence>
<evidence type="ECO:0000256" key="4">
    <source>
        <dbReference type="ARBA" id="ARBA00011245"/>
    </source>
</evidence>
<dbReference type="EMBL" id="CAAKMV010000120">
    <property type="protein sequence ID" value="VIO55429.1"/>
    <property type="molecule type" value="Genomic_DNA"/>
</dbReference>
<dbReference type="PANTHER" id="PTHR12147">
    <property type="entry name" value="METALLOPEPTIDASE M28 FAMILY MEMBER"/>
    <property type="match status" value="1"/>
</dbReference>
<evidence type="ECO:0000256" key="10">
    <source>
        <dbReference type="ARBA" id="ARBA00022801"/>
    </source>
</evidence>
<dbReference type="GO" id="GO:0005576">
    <property type="term" value="C:extracellular region"/>
    <property type="evidence" value="ECO:0007669"/>
    <property type="project" value="UniProtKB-SubCell"/>
</dbReference>
<dbReference type="GO" id="GO:0008235">
    <property type="term" value="F:metalloexopeptidase activity"/>
    <property type="evidence" value="ECO:0007669"/>
    <property type="project" value="InterPro"/>
</dbReference>
<dbReference type="GO" id="GO:0046872">
    <property type="term" value="F:metal ion binding"/>
    <property type="evidence" value="ECO:0007669"/>
    <property type="project" value="UniProtKB-KW"/>
</dbReference>
<name>A0A4E9DS52_GIBZA</name>
<evidence type="ECO:0000313" key="18">
    <source>
        <dbReference type="EMBL" id="VIO55429.1"/>
    </source>
</evidence>
<keyword evidence="13" id="KW-0325">Glycoprotein</keyword>
<dbReference type="Gene3D" id="3.40.630.10">
    <property type="entry name" value="Zn peptidases"/>
    <property type="match status" value="1"/>
</dbReference>
<evidence type="ECO:0000313" key="17">
    <source>
        <dbReference type="EMBL" id="CAG1990817.1"/>
    </source>
</evidence>
<dbReference type="Pfam" id="PF04389">
    <property type="entry name" value="Peptidase_M28"/>
    <property type="match status" value="1"/>
</dbReference>
<dbReference type="EMBL" id="CAJPIJ010000148">
    <property type="protein sequence ID" value="CAG1990817.1"/>
    <property type="molecule type" value="Genomic_DNA"/>
</dbReference>
<dbReference type="InterPro" id="IPR041756">
    <property type="entry name" value="M28_SGAP-like"/>
</dbReference>
<evidence type="ECO:0000256" key="7">
    <source>
        <dbReference type="ARBA" id="ARBA00022670"/>
    </source>
</evidence>
<keyword evidence="7 14" id="KW-0645">Protease</keyword>
<evidence type="ECO:0000256" key="6">
    <source>
        <dbReference type="ARBA" id="ARBA00022525"/>
    </source>
</evidence>
<comment type="similarity">
    <text evidence="3">Belongs to the peptidase M28 family. M28A subfamily.</text>
</comment>
<dbReference type="EC" id="3.4.-.-" evidence="14"/>
<dbReference type="CDD" id="cd02130">
    <property type="entry name" value="PA_ScAPY_like"/>
    <property type="match status" value="1"/>
</dbReference>
<dbReference type="SUPFAM" id="SSF53187">
    <property type="entry name" value="Zn-dependent exopeptidases"/>
    <property type="match status" value="1"/>
</dbReference>
<dbReference type="PANTHER" id="PTHR12147:SF57">
    <property type="entry name" value="PEPTIDE HYDROLASE"/>
    <property type="match status" value="1"/>
</dbReference>
<protein>
    <recommendedName>
        <fullName evidence="14">Peptide hydrolase</fullName>
        <ecNumber evidence="14">3.4.-.-</ecNumber>
    </recommendedName>
</protein>
<comment type="subcellular location">
    <subcellularLocation>
        <location evidence="2">Secreted</location>
    </subcellularLocation>
</comment>
<comment type="cofactor">
    <cofactor evidence="1">
        <name>Zn(2+)</name>
        <dbReference type="ChEBI" id="CHEBI:29105"/>
    </cofactor>
</comment>
<evidence type="ECO:0000256" key="13">
    <source>
        <dbReference type="ARBA" id="ARBA00023180"/>
    </source>
</evidence>
<dbReference type="FunFam" id="3.40.630.10:FF:000054">
    <property type="entry name" value="Peptide hydrolase"/>
    <property type="match status" value="1"/>
</dbReference>
<evidence type="ECO:0000256" key="3">
    <source>
        <dbReference type="ARBA" id="ARBA00005957"/>
    </source>
</evidence>
<dbReference type="SUPFAM" id="SSF52025">
    <property type="entry name" value="PA domain"/>
    <property type="match status" value="1"/>
</dbReference>
<proteinExistence type="inferred from homology"/>
<evidence type="ECO:0000256" key="5">
    <source>
        <dbReference type="ARBA" id="ARBA00022438"/>
    </source>
</evidence>
<dbReference type="Proteomes" id="UP000746612">
    <property type="component" value="Unassembled WGS sequence"/>
</dbReference>
<dbReference type="GO" id="GO:0004177">
    <property type="term" value="F:aminopeptidase activity"/>
    <property type="evidence" value="ECO:0007669"/>
    <property type="project" value="UniProtKB-KW"/>
</dbReference>
<evidence type="ECO:0000256" key="1">
    <source>
        <dbReference type="ARBA" id="ARBA00001947"/>
    </source>
</evidence>
<dbReference type="CDD" id="cd03876">
    <property type="entry name" value="M28_SGAP_like"/>
    <property type="match status" value="1"/>
</dbReference>
<evidence type="ECO:0000256" key="8">
    <source>
        <dbReference type="ARBA" id="ARBA00022723"/>
    </source>
</evidence>
<keyword evidence="12" id="KW-0482">Metalloprotease</keyword>
<feature type="domain" description="PA" evidence="15">
    <location>
        <begin position="118"/>
        <end position="202"/>
    </location>
</feature>
<dbReference type="AlphaFoldDB" id="A0A4E9DS52"/>
<keyword evidence="6" id="KW-0964">Secreted</keyword>
<dbReference type="FunFam" id="3.50.30.30:FF:000030">
    <property type="entry name" value="Peptide hydrolase"/>
    <property type="match status" value="1"/>
</dbReference>
<sequence>MKYSTILALAGLASASTPKKPLVNELKLQKDITLKGLMAGAQKLQDIAEANDDTRVFGGKGHNATVDYLYNTLKSLNYYNVKKQPFTELYSAGTASLKADGEDIAAAIMTYTPAGEASGPLVVAANLGCEASDFPAESKGKVVLVKRGECAFSAKSTNGKTAGASAVIVYNNVAGELSGTLGEPFGNFAPIVGISLESGEAILAKTKAGEVKVDLKVDATVENRVTFNVIAETKEGDHDNVLVVGGHSDSVAAGPGINDDGSGIIGILNVAKALTKYRVKNAVRFGFWSAEEFGLLGSYAYMKSINSSDTEIAKIRAYLNFDMIASPNYVYGIYDGDGDAFNLTGPAGSDAIEKDFEKFFKTKRLASVPSEFSGRSDYAAFIENGIPSGGLFTGAEQLKTEEEAKKFGGEAGVAYDINYHKAGDTIDNLNKEAFLVNTQAIANSVAKYAKSFKGIPQVNHLTRRRDADHAQIFKRTSAHTHAHGGPCGAVESFFFVDGLHADRTSKKRMRQHVMKGKNAGKTFHRPSRTAQVVRYHAMERIARPIGTQFFTFPFPVPVTKVASKAIHDFFTKTIDLIYPTQLGFDIEQYKLRWLGIMFVSKPAYNCSLALIQSSNETYLGAGYSCSNSLLCLSQTLDQLAKQLASSEALSDHTLSIVTALINHEQVAGHYVEAGAHVKGMKRIVDLRGGLENIQDGAVATKICRTDILFTLQQCGHPLFYRDRMDEIQKTLLSRGFTLQSAEGHKFRSFQPVIKQAFHDVSGVCNLFNKHIDKKPLDLVEFQEILISICYQLLEFRTLNDSRLIQDVDSAYHIGLIVFMMSLFWNNHQDWLAKPGLIAACIKEALQVENLEDKFVFWLLVLGGVSVSGEDDIEWMVMRLHDKAQKLGVVTWDDAHNYLLEFPWMNVIHDTSGEKLWNKMSRLRRVSESGSKSLIGQQHVEHHHV</sequence>
<evidence type="ECO:0000256" key="2">
    <source>
        <dbReference type="ARBA" id="ARBA00004613"/>
    </source>
</evidence>
<keyword evidence="8 14" id="KW-0479">Metal-binding</keyword>